<dbReference type="Proteomes" id="UP001227268">
    <property type="component" value="Unassembled WGS sequence"/>
</dbReference>
<name>A0ACC2UX68_9TREE</name>
<keyword evidence="2" id="KW-1185">Reference proteome</keyword>
<comment type="caution">
    <text evidence="1">The sequence shown here is derived from an EMBL/GenBank/DDBJ whole genome shotgun (WGS) entry which is preliminary data.</text>
</comment>
<gene>
    <name evidence="1" type="ORF">QFC21_007190</name>
</gene>
<proteinExistence type="predicted"/>
<accession>A0ACC2UX68</accession>
<protein>
    <submittedName>
        <fullName evidence="1">Uncharacterized protein</fullName>
    </submittedName>
</protein>
<evidence type="ECO:0000313" key="2">
    <source>
        <dbReference type="Proteomes" id="UP001227268"/>
    </source>
</evidence>
<organism evidence="1 2">
    <name type="scientific">Naganishia friedmannii</name>
    <dbReference type="NCBI Taxonomy" id="89922"/>
    <lineage>
        <taxon>Eukaryota</taxon>
        <taxon>Fungi</taxon>
        <taxon>Dikarya</taxon>
        <taxon>Basidiomycota</taxon>
        <taxon>Agaricomycotina</taxon>
        <taxon>Tremellomycetes</taxon>
        <taxon>Filobasidiales</taxon>
        <taxon>Filobasidiaceae</taxon>
        <taxon>Naganishia</taxon>
    </lineage>
</organism>
<dbReference type="EMBL" id="JASBWT010000051">
    <property type="protein sequence ID" value="KAJ9091490.1"/>
    <property type="molecule type" value="Genomic_DNA"/>
</dbReference>
<evidence type="ECO:0000313" key="1">
    <source>
        <dbReference type="EMBL" id="KAJ9091490.1"/>
    </source>
</evidence>
<reference evidence="1" key="1">
    <citation type="submission" date="2023-04" db="EMBL/GenBank/DDBJ databases">
        <title>Draft Genome sequencing of Naganishia species isolated from polar environments using Oxford Nanopore Technology.</title>
        <authorList>
            <person name="Leo P."/>
            <person name="Venkateswaran K."/>
        </authorList>
    </citation>
    <scope>NUCLEOTIDE SEQUENCE</scope>
    <source>
        <strain evidence="1">MNA-CCFEE 5423</strain>
    </source>
</reference>
<sequence length="693" mass="77003">MDLAGVNEPRGYEPNNFQSKGSSADIVSSIFEHRNSTDKDEEGSYVKYGFRFSQLMRMVGFDPTLSSPVDPLHNSFLGLVGSFVNMLFAHELFTKEAADQFVDTFSNAIYPGHLGRIPTRIGMQLTRNVSDGQEKAKKGKQSAKGKGKAVAEGPVGNNDATTPKGTAAAKSQKRGKQPANSSAPKKGQSTTVPPSTVAGEATAFKKAKGKGRAELPQAPVAETEAPSPMETRGRKRKGDERKDKGPTKKPEPLNQAEQEDAKTGKLGTGIKADTWKRIAQILPVALVNAWGMHRINDFSSETPSVAEGPDGSRHTNGTRSLWYQAALGLCAGLRILHAHNITYDDARMGVDILAGVAKSLLSLGAKLTINWHISMHYAEFVRLYGPLSGFGTWAFERHNGNLSNVNHNGKLHEIPTTLMRRWVAESRLVSVLSNPARDVTDNERQQIEDLLADRDQVRGTLMMDELDPDSTQLRLPRPVYSQTPVDLSKPDYDAYNPLFEYIRCYQPAYSIGHLSQLSLSSQLLPKKSSAYQLRSHIVLNGFNRTTKNRYALMSWKQPGMQERRRLCYIELFLGVNLPVEGHREPLKAQLALVKIFEEIDQSRYPWQPRYVDCGIRTFSNVVESRRFIPITDLQATTIIILTRMFDCDDALVSISCDTEGPEPEYWLKADSDEGMPVNLEGEEGIRDSERHAE</sequence>